<accession>A0A2P7EG28</accession>
<sequence>MKFLQSLPLLLALGLGLLLLWLEARHRLRPKSPLELSFGPWNLARNPSCYRINGLVCIGNPHAQMEVFVPELRAKPCLLGSNSLKDLKISTEVMPLHGDEDSRPDNYWFAYIVKGLKKTQARVSICIEGEDLEQRLDSLWVDIHWVNYGPFGRLKRRQGVLVPLKHPAPLDPEAAKWREGENCSVLAVPTHLLGVLDNLEEVLHKYASAILKPGDILTIAESPLAVIQGRYHHPSQVEPSALARLLCRVFHPTSSLATACGLQSLIDLVGPARVLMAWLLGALLKVVGIKGGFYRLAGPQARLIDDVTGSTPPYDQTIVLGPENPKAVVDLMAASLGHGVAVVDVNDLGRVKVLAASSGCDLDLLERALRPNPAGNANERTPLVVVRPRS</sequence>
<gene>
    <name evidence="1" type="ORF">C7K08_04450</name>
</gene>
<comment type="caution">
    <text evidence="1">The sequence shown here is derived from an EMBL/GenBank/DDBJ whole genome shotgun (WGS) entry which is preliminary data.</text>
</comment>
<dbReference type="GO" id="GO:0016874">
    <property type="term" value="F:ligase activity"/>
    <property type="evidence" value="ECO:0007669"/>
    <property type="project" value="UniProtKB-KW"/>
</dbReference>
<proteinExistence type="predicted"/>
<protein>
    <submittedName>
        <fullName evidence="1">F420-0:Gamma-glutamyl ligase</fullName>
    </submittedName>
</protein>
<keyword evidence="1" id="KW-0436">Ligase</keyword>
<reference evidence="2" key="1">
    <citation type="submission" date="2018-03" db="EMBL/GenBank/DDBJ databases">
        <title>Ecological and genomic features of two cosmopolitan and abundant freshwater picocyanobacteria.</title>
        <authorList>
            <person name="Cabello-Yeves P.J."/>
            <person name="Picazo A."/>
            <person name="Camacho A."/>
            <person name="Callieri C."/>
            <person name="Rosselli R."/>
            <person name="Roda-Garcia J."/>
            <person name="Coutinho F.H."/>
            <person name="Rodriguez-Valera F."/>
        </authorList>
    </citation>
    <scope>NUCLEOTIDE SEQUENCE [LARGE SCALE GENOMIC DNA]</scope>
    <source>
        <strain evidence="2">Tous</strain>
    </source>
</reference>
<evidence type="ECO:0000313" key="2">
    <source>
        <dbReference type="Proteomes" id="UP000240206"/>
    </source>
</evidence>
<name>A0A2P7EG28_9SYNE</name>
<evidence type="ECO:0000313" key="1">
    <source>
        <dbReference type="EMBL" id="PSI02182.1"/>
    </source>
</evidence>
<dbReference type="EMBL" id="PXVC01000011">
    <property type="protein sequence ID" value="PSI02182.1"/>
    <property type="molecule type" value="Genomic_DNA"/>
</dbReference>
<dbReference type="RefSeq" id="WP_106499454.1">
    <property type="nucleotide sequence ID" value="NZ_PXVC01000011.1"/>
</dbReference>
<dbReference type="Gene3D" id="3.30.1330.100">
    <property type="entry name" value="CofE-like"/>
    <property type="match status" value="1"/>
</dbReference>
<keyword evidence="2" id="KW-1185">Reference proteome</keyword>
<dbReference type="AlphaFoldDB" id="A0A2P7EG28"/>
<organism evidence="1 2">
    <name type="scientific">Synechococcus lacustris str. Tous</name>
    <dbReference type="NCBI Taxonomy" id="1910958"/>
    <lineage>
        <taxon>Bacteria</taxon>
        <taxon>Bacillati</taxon>
        <taxon>Cyanobacteriota</taxon>
        <taxon>Cyanophyceae</taxon>
        <taxon>Synechococcales</taxon>
        <taxon>Synechococcaceae</taxon>
        <taxon>Synechococcus</taxon>
    </lineage>
</organism>
<dbReference type="STRING" id="1910958.BTM30_01090"/>
<dbReference type="SUPFAM" id="SSF144010">
    <property type="entry name" value="CofE-like"/>
    <property type="match status" value="1"/>
</dbReference>
<dbReference type="Proteomes" id="UP000240206">
    <property type="component" value="Unassembled WGS sequence"/>
</dbReference>